<accession>A0A2V2Y944</accession>
<dbReference type="Gene3D" id="3.30.457.10">
    <property type="entry name" value="Copper amine oxidase-like, N-terminal domain"/>
    <property type="match status" value="1"/>
</dbReference>
<dbReference type="InterPro" id="IPR032710">
    <property type="entry name" value="NTF2-like_dom_sf"/>
</dbReference>
<evidence type="ECO:0000313" key="4">
    <source>
        <dbReference type="Proteomes" id="UP000246635"/>
    </source>
</evidence>
<feature type="domain" description="Copper amine oxidase-like N-terminal" evidence="2">
    <location>
        <begin position="33"/>
        <end position="136"/>
    </location>
</feature>
<keyword evidence="4" id="KW-1185">Reference proteome</keyword>
<sequence length="381" mass="41727">MLKKRVSIILLFSLALMLVPAYAFAAAAPVTITVDGKALKLTQAPVRKANATLVEAKPLAAQLGATYAFDAKTKAATLKKGSTSIKLTLESKTAYVNGGKQALTLAPTSVKGYVIVPAEFVVKTFGGTAVWDGKSQLNISSPASVEAQSKQKAINTVKTYFSALSKQDAKGVKSAWLPASWSAEDEEDMLQLDGEAVVFTVQSAKVTNFTKTQATIEAEVHIDYPSPYLIDEIYVLAYTMVKDSTGVWKIKQENVEDFYYDLSTEPVETTEAFAASVNEVVDQLTDNLNAENLDEIEGMFAEDSIIAGAMIDFWSYDFDEYDTRYTLTDLSIIGADEQAGTAEVYVAWDAEDEENEYPYEAVFFLVKDESNNWLIQEVAEL</sequence>
<evidence type="ECO:0000259" key="2">
    <source>
        <dbReference type="Pfam" id="PF07833"/>
    </source>
</evidence>
<protein>
    <submittedName>
        <fullName evidence="3">Copper amine oxidase-like protein</fullName>
    </submittedName>
</protein>
<reference evidence="3 4" key="1">
    <citation type="submission" date="2018-05" db="EMBL/GenBank/DDBJ databases">
        <title>Genomic Encyclopedia of Type Strains, Phase III (KMG-III): the genomes of soil and plant-associated and newly described type strains.</title>
        <authorList>
            <person name="Whitman W."/>
        </authorList>
    </citation>
    <scope>NUCLEOTIDE SEQUENCE [LARGE SCALE GENOMIC DNA]</scope>
    <source>
        <strain evidence="3 4">CECT 5696</strain>
    </source>
</reference>
<comment type="caution">
    <text evidence="3">The sequence shown here is derived from an EMBL/GenBank/DDBJ whole genome shotgun (WGS) entry which is preliminary data.</text>
</comment>
<dbReference type="AlphaFoldDB" id="A0A2V2Y944"/>
<feature type="chain" id="PRO_5016068843" evidence="1">
    <location>
        <begin position="26"/>
        <end position="381"/>
    </location>
</feature>
<evidence type="ECO:0000256" key="1">
    <source>
        <dbReference type="SAM" id="SignalP"/>
    </source>
</evidence>
<organism evidence="3 4">
    <name type="scientific">Paenibacillus cellulosilyticus</name>
    <dbReference type="NCBI Taxonomy" id="375489"/>
    <lineage>
        <taxon>Bacteria</taxon>
        <taxon>Bacillati</taxon>
        <taxon>Bacillota</taxon>
        <taxon>Bacilli</taxon>
        <taxon>Bacillales</taxon>
        <taxon>Paenibacillaceae</taxon>
        <taxon>Paenibacillus</taxon>
    </lineage>
</organism>
<proteinExistence type="predicted"/>
<dbReference type="SUPFAM" id="SSF54427">
    <property type="entry name" value="NTF2-like"/>
    <property type="match status" value="1"/>
</dbReference>
<evidence type="ECO:0000313" key="3">
    <source>
        <dbReference type="EMBL" id="PWV87832.1"/>
    </source>
</evidence>
<feature type="signal peptide" evidence="1">
    <location>
        <begin position="1"/>
        <end position="25"/>
    </location>
</feature>
<gene>
    <name evidence="3" type="ORF">DFQ01_1582</name>
</gene>
<keyword evidence="1" id="KW-0732">Signal</keyword>
<dbReference type="Pfam" id="PF07833">
    <property type="entry name" value="Cu_amine_oxidN1"/>
    <property type="match status" value="1"/>
</dbReference>
<dbReference type="InterPro" id="IPR012854">
    <property type="entry name" value="Cu_amine_oxidase-like_N"/>
</dbReference>
<dbReference type="OrthoDB" id="2556383at2"/>
<dbReference type="SUPFAM" id="SSF55383">
    <property type="entry name" value="Copper amine oxidase, domain N"/>
    <property type="match status" value="1"/>
</dbReference>
<name>A0A2V2Y944_9BACL</name>
<dbReference type="RefSeq" id="WP_110047684.1">
    <property type="nucleotide sequence ID" value="NZ_CP054613.1"/>
</dbReference>
<dbReference type="EMBL" id="QGTQ01000058">
    <property type="protein sequence ID" value="PWV87832.1"/>
    <property type="molecule type" value="Genomic_DNA"/>
</dbReference>
<dbReference type="InterPro" id="IPR036582">
    <property type="entry name" value="Mao_N_sf"/>
</dbReference>
<dbReference type="Proteomes" id="UP000246635">
    <property type="component" value="Unassembled WGS sequence"/>
</dbReference>